<dbReference type="Gene3D" id="3.40.50.1820">
    <property type="entry name" value="alpha/beta hydrolase"/>
    <property type="match status" value="1"/>
</dbReference>
<comment type="caution">
    <text evidence="2">The sequence shown here is derived from an EMBL/GenBank/DDBJ whole genome shotgun (WGS) entry which is preliminary data.</text>
</comment>
<dbReference type="InterPro" id="IPR029058">
    <property type="entry name" value="AB_hydrolase_fold"/>
</dbReference>
<dbReference type="InterPro" id="IPR050583">
    <property type="entry name" value="Mycobacterial_A85_antigen"/>
</dbReference>
<dbReference type="PANTHER" id="PTHR48098">
    <property type="entry name" value="ENTEROCHELIN ESTERASE-RELATED"/>
    <property type="match status" value="1"/>
</dbReference>
<dbReference type="InterPro" id="IPR000801">
    <property type="entry name" value="Esterase-like"/>
</dbReference>
<sequence length="285" mass="32946">MVKTSLRLCFLFLVIVIMLCSCKDDKTSRTQASQYIIDSIYSKYLSEYRKHDIYLPQDFNEDLNYPIIYGTDGSSNVSDLKSILDSLIGNAIIKPVIFVASHSNGKVADSTTAKRGDGTSLSLAYRYFEYTNQYYAQDSSYVHLKHRFANHMDYFSEEFIPQFETKYKQEATNNSRFFYGVSNGAGFGMSLLNTHPNRIGTYLCFSIFGGDIQTNTWNSNTSYPNLYIRYGSEEPFFLKDNAEFLQTKYQELNRFIDVKTFNGGHSDKFWKQEFINILSEVLKKE</sequence>
<dbReference type="GO" id="GO:0016787">
    <property type="term" value="F:hydrolase activity"/>
    <property type="evidence" value="ECO:0007669"/>
    <property type="project" value="UniProtKB-KW"/>
</dbReference>
<organism evidence="2 3">
    <name type="scientific">Microcosmobacter mediterraneus</name>
    <dbReference type="NCBI Taxonomy" id="3075607"/>
    <lineage>
        <taxon>Bacteria</taxon>
        <taxon>Pseudomonadati</taxon>
        <taxon>Bacteroidota</taxon>
        <taxon>Flavobacteriia</taxon>
        <taxon>Flavobacteriales</taxon>
        <taxon>Flavobacteriaceae</taxon>
        <taxon>Microcosmobacter</taxon>
    </lineage>
</organism>
<keyword evidence="2" id="KW-0378">Hydrolase</keyword>
<evidence type="ECO:0000313" key="3">
    <source>
        <dbReference type="Proteomes" id="UP001259492"/>
    </source>
</evidence>
<dbReference type="EMBL" id="JAVRIA010000001">
    <property type="protein sequence ID" value="MDT0557258.1"/>
    <property type="molecule type" value="Genomic_DNA"/>
</dbReference>
<feature type="signal peptide" evidence="1">
    <location>
        <begin position="1"/>
        <end position="23"/>
    </location>
</feature>
<gene>
    <name evidence="2" type="ORF">RM697_01280</name>
</gene>
<feature type="chain" id="PRO_5046667718" evidence="1">
    <location>
        <begin position="24"/>
        <end position="285"/>
    </location>
</feature>
<evidence type="ECO:0000256" key="1">
    <source>
        <dbReference type="SAM" id="SignalP"/>
    </source>
</evidence>
<proteinExistence type="predicted"/>
<dbReference type="RefSeq" id="WP_311426029.1">
    <property type="nucleotide sequence ID" value="NZ_JAVRIA010000001.1"/>
</dbReference>
<accession>A0ABU2YGF7</accession>
<keyword evidence="1" id="KW-0732">Signal</keyword>
<protein>
    <submittedName>
        <fullName evidence="2">Alpha/beta hydrolase-fold protein</fullName>
    </submittedName>
</protein>
<dbReference type="Pfam" id="PF00756">
    <property type="entry name" value="Esterase"/>
    <property type="match status" value="1"/>
</dbReference>
<dbReference type="PROSITE" id="PS51257">
    <property type="entry name" value="PROKAR_LIPOPROTEIN"/>
    <property type="match status" value="1"/>
</dbReference>
<reference evidence="2 3" key="1">
    <citation type="submission" date="2023-09" db="EMBL/GenBank/DDBJ databases">
        <authorList>
            <person name="Rey-Velasco X."/>
        </authorList>
    </citation>
    <scope>NUCLEOTIDE SEQUENCE [LARGE SCALE GENOMIC DNA]</scope>
    <source>
        <strain evidence="2 3">W332</strain>
    </source>
</reference>
<dbReference type="PANTHER" id="PTHR48098:SF6">
    <property type="entry name" value="FERRI-BACILLIBACTIN ESTERASE BESA"/>
    <property type="match status" value="1"/>
</dbReference>
<dbReference type="Proteomes" id="UP001259492">
    <property type="component" value="Unassembled WGS sequence"/>
</dbReference>
<dbReference type="SUPFAM" id="SSF53474">
    <property type="entry name" value="alpha/beta-Hydrolases"/>
    <property type="match status" value="1"/>
</dbReference>
<evidence type="ECO:0000313" key="2">
    <source>
        <dbReference type="EMBL" id="MDT0557258.1"/>
    </source>
</evidence>
<name>A0ABU2YGF7_9FLAO</name>
<keyword evidence="3" id="KW-1185">Reference proteome</keyword>